<reference evidence="1" key="2">
    <citation type="submission" date="2013-11" db="EMBL/GenBank/DDBJ databases">
        <title>Draft genome sequence of Anaerostipes caccae (DSM 14662).</title>
        <authorList>
            <person name="Sudarsanam P."/>
            <person name="Ley R."/>
            <person name="Guruge J."/>
            <person name="Turnbaugh P.J."/>
            <person name="Mahowald M."/>
            <person name="Liep D."/>
            <person name="Gordon J."/>
        </authorList>
    </citation>
    <scope>NUCLEOTIDE SEQUENCE</scope>
    <source>
        <strain evidence="1">DSM 14662</strain>
    </source>
</reference>
<name>B0MCT9_ANACD</name>
<dbReference type="Proteomes" id="UP000004935">
    <property type="component" value="Unassembled WGS sequence"/>
</dbReference>
<dbReference type="HOGENOM" id="CLU_2950060_0_0_9"/>
<evidence type="ECO:0000313" key="1">
    <source>
        <dbReference type="EMBL" id="EDR97759.1"/>
    </source>
</evidence>
<accession>B0MCT9</accession>
<keyword evidence="2" id="KW-1185">Reference proteome</keyword>
<organism evidence="1 2">
    <name type="scientific">Anaerostipes caccae (strain DSM 14662 / CCUG 47493 / JCM 13470 / NCIMB 13811 / L1-92)</name>
    <dbReference type="NCBI Taxonomy" id="411490"/>
    <lineage>
        <taxon>Bacteria</taxon>
        <taxon>Bacillati</taxon>
        <taxon>Bacillota</taxon>
        <taxon>Clostridia</taxon>
        <taxon>Lachnospirales</taxon>
        <taxon>Lachnospiraceae</taxon>
        <taxon>Anaerostipes</taxon>
    </lineage>
</organism>
<proteinExistence type="predicted"/>
<reference evidence="1" key="1">
    <citation type="submission" date="2007-11" db="EMBL/GenBank/DDBJ databases">
        <authorList>
            <person name="Fulton L."/>
            <person name="Clifton S."/>
            <person name="Fulton B."/>
            <person name="Xu J."/>
            <person name="Minx P."/>
            <person name="Pepin K.H."/>
            <person name="Johnson M."/>
            <person name="Thiruvilangam P."/>
            <person name="Bhonagiri V."/>
            <person name="Nash W.E."/>
            <person name="Mardis E.R."/>
            <person name="Wilson R.K."/>
        </authorList>
    </citation>
    <scope>NUCLEOTIDE SEQUENCE [LARGE SCALE GENOMIC DNA]</scope>
    <source>
        <strain evidence="1">DSM 14662</strain>
    </source>
</reference>
<gene>
    <name evidence="1" type="ORF">ANACAC_01381</name>
</gene>
<evidence type="ECO:0000313" key="2">
    <source>
        <dbReference type="Proteomes" id="UP000004935"/>
    </source>
</evidence>
<dbReference type="AlphaFoldDB" id="B0MCT9"/>
<protein>
    <submittedName>
        <fullName evidence="1">Uncharacterized protein</fullName>
    </submittedName>
</protein>
<comment type="caution">
    <text evidence="1">The sequence shown here is derived from an EMBL/GenBank/DDBJ whole genome shotgun (WGS) entry which is preliminary data.</text>
</comment>
<sequence>MIVIICILEEIINHLWPMTDVNEPITETDQYILSVIDMIMKIRYEISSRGLLLDKNFYS</sequence>
<dbReference type="EMBL" id="ABAX03000012">
    <property type="protein sequence ID" value="EDR97759.1"/>
    <property type="molecule type" value="Genomic_DNA"/>
</dbReference>